<comment type="caution">
    <text evidence="2">The sequence shown here is derived from an EMBL/GenBank/DDBJ whole genome shotgun (WGS) entry which is preliminary data.</text>
</comment>
<evidence type="ECO:0000259" key="1">
    <source>
        <dbReference type="Pfam" id="PF00149"/>
    </source>
</evidence>
<dbReference type="GO" id="GO:0016787">
    <property type="term" value="F:hydrolase activity"/>
    <property type="evidence" value="ECO:0007669"/>
    <property type="project" value="InterPro"/>
</dbReference>
<dbReference type="PANTHER" id="PTHR31302">
    <property type="entry name" value="TRANSMEMBRANE PROTEIN WITH METALLOPHOSPHOESTERASE DOMAIN-RELATED"/>
    <property type="match status" value="1"/>
</dbReference>
<dbReference type="Pfam" id="PF00149">
    <property type="entry name" value="Metallophos"/>
    <property type="match status" value="1"/>
</dbReference>
<protein>
    <submittedName>
        <fullName evidence="2">3973_t:CDS:1</fullName>
    </submittedName>
</protein>
<proteinExistence type="predicted"/>
<name>A0A9N9DWS5_9GLOM</name>
<sequence length="102" mass="11237">MNSAPPSKIRIVHLADIHIKDSRREEYALVFQRLYKKLGELVPDIIAICGDIFHDKTKATAHNYSDVEAFLVALTTLAPVVLIPGNHDLNVKVPGAPDLISP</sequence>
<dbReference type="Gene3D" id="3.60.21.10">
    <property type="match status" value="1"/>
</dbReference>
<dbReference type="InterPro" id="IPR004843">
    <property type="entry name" value="Calcineurin-like_PHP"/>
</dbReference>
<evidence type="ECO:0000313" key="3">
    <source>
        <dbReference type="Proteomes" id="UP000789831"/>
    </source>
</evidence>
<feature type="domain" description="Calcineurin-like phosphoesterase" evidence="1">
    <location>
        <begin position="9"/>
        <end position="88"/>
    </location>
</feature>
<evidence type="ECO:0000313" key="2">
    <source>
        <dbReference type="EMBL" id="CAG8652031.1"/>
    </source>
</evidence>
<reference evidence="2" key="1">
    <citation type="submission" date="2021-06" db="EMBL/GenBank/DDBJ databases">
        <authorList>
            <person name="Kallberg Y."/>
            <person name="Tangrot J."/>
            <person name="Rosling A."/>
        </authorList>
    </citation>
    <scope>NUCLEOTIDE SEQUENCE</scope>
    <source>
        <strain evidence="2">MT106</strain>
    </source>
</reference>
<feature type="non-terminal residue" evidence="2">
    <location>
        <position position="102"/>
    </location>
</feature>
<keyword evidence="3" id="KW-1185">Reference proteome</keyword>
<dbReference type="InterPro" id="IPR029052">
    <property type="entry name" value="Metallo-depent_PP-like"/>
</dbReference>
<dbReference type="Proteomes" id="UP000789831">
    <property type="component" value="Unassembled WGS sequence"/>
</dbReference>
<dbReference type="EMBL" id="CAJVPL010004852">
    <property type="protein sequence ID" value="CAG8652031.1"/>
    <property type="molecule type" value="Genomic_DNA"/>
</dbReference>
<accession>A0A9N9DWS5</accession>
<dbReference type="PANTHER" id="PTHR31302:SF0">
    <property type="entry name" value="TRANSMEMBRANE PROTEIN WITH METALLOPHOSPHOESTERASE DOMAIN"/>
    <property type="match status" value="1"/>
</dbReference>
<dbReference type="AlphaFoldDB" id="A0A9N9DWS5"/>
<organism evidence="2 3">
    <name type="scientific">Ambispora gerdemannii</name>
    <dbReference type="NCBI Taxonomy" id="144530"/>
    <lineage>
        <taxon>Eukaryota</taxon>
        <taxon>Fungi</taxon>
        <taxon>Fungi incertae sedis</taxon>
        <taxon>Mucoromycota</taxon>
        <taxon>Glomeromycotina</taxon>
        <taxon>Glomeromycetes</taxon>
        <taxon>Archaeosporales</taxon>
        <taxon>Ambisporaceae</taxon>
        <taxon>Ambispora</taxon>
    </lineage>
</organism>
<gene>
    <name evidence="2" type="ORF">AGERDE_LOCUS11446</name>
</gene>
<dbReference type="InterPro" id="IPR051158">
    <property type="entry name" value="Metallophosphoesterase_sf"/>
</dbReference>
<dbReference type="SUPFAM" id="SSF56300">
    <property type="entry name" value="Metallo-dependent phosphatases"/>
    <property type="match status" value="1"/>
</dbReference>